<accession>A0A136J5M5</accession>
<feature type="compositionally biased region" description="Basic and acidic residues" evidence="1">
    <location>
        <begin position="162"/>
        <end position="175"/>
    </location>
</feature>
<dbReference type="InParanoid" id="A0A136J5M5"/>
<feature type="region of interest" description="Disordered" evidence="1">
    <location>
        <begin position="1"/>
        <end position="37"/>
    </location>
</feature>
<dbReference type="Proteomes" id="UP000070501">
    <property type="component" value="Unassembled WGS sequence"/>
</dbReference>
<keyword evidence="3" id="KW-1185">Reference proteome</keyword>
<protein>
    <recommendedName>
        <fullName evidence="4">rRNA-processing protein FYV7</fullName>
    </recommendedName>
</protein>
<evidence type="ECO:0008006" key="4">
    <source>
        <dbReference type="Google" id="ProtNLM"/>
    </source>
</evidence>
<feature type="compositionally biased region" description="Acidic residues" evidence="1">
    <location>
        <begin position="101"/>
        <end position="110"/>
    </location>
</feature>
<feature type="compositionally biased region" description="Basic and acidic residues" evidence="1">
    <location>
        <begin position="80"/>
        <end position="99"/>
    </location>
</feature>
<gene>
    <name evidence="2" type="ORF">Micbo1qcDRAFT_61739</name>
</gene>
<organism evidence="2 3">
    <name type="scientific">Microdochium bolleyi</name>
    <dbReference type="NCBI Taxonomy" id="196109"/>
    <lineage>
        <taxon>Eukaryota</taxon>
        <taxon>Fungi</taxon>
        <taxon>Dikarya</taxon>
        <taxon>Ascomycota</taxon>
        <taxon>Pezizomycotina</taxon>
        <taxon>Sordariomycetes</taxon>
        <taxon>Xylariomycetidae</taxon>
        <taxon>Xylariales</taxon>
        <taxon>Microdochiaceae</taxon>
        <taxon>Microdochium</taxon>
    </lineage>
</organism>
<evidence type="ECO:0000313" key="2">
    <source>
        <dbReference type="EMBL" id="KXJ92389.1"/>
    </source>
</evidence>
<evidence type="ECO:0000313" key="3">
    <source>
        <dbReference type="Proteomes" id="UP000070501"/>
    </source>
</evidence>
<dbReference type="PANTHER" id="PTHR41805">
    <property type="entry name" value="EXPRESSED PROTEIN"/>
    <property type="match status" value="1"/>
</dbReference>
<dbReference type="STRING" id="196109.A0A136J5M5"/>
<dbReference type="OrthoDB" id="2135053at2759"/>
<evidence type="ECO:0000256" key="1">
    <source>
        <dbReference type="SAM" id="MobiDB-lite"/>
    </source>
</evidence>
<sequence>MAPSKRPRASDDSAAGSSAAKKPRTGFRVGPANLPDGAWKRKVDRIKQDLIHKAKVRKAYKKVRAAELGDKPRRVHSSGKRNDGRDNHKDDDEKVRGGDVSDIEDDEEEEHEHATRSAVAEEPSVEVMKDNDEDQEAENRKRHSSKASKPETESMQENGDVVADKEEDHHDPHQHPERRRRNQQQQRRPGYFDKAKAEAERKQAAAEARNAEFERRNAERAGKIADRERYNRALKKARMPGRDGQRRLGRESGLLLEKAKRLVGNTK</sequence>
<feature type="compositionally biased region" description="Basic and acidic residues" evidence="1">
    <location>
        <begin position="190"/>
        <end position="227"/>
    </location>
</feature>
<proteinExistence type="predicted"/>
<dbReference type="AlphaFoldDB" id="A0A136J5M5"/>
<feature type="region of interest" description="Disordered" evidence="1">
    <location>
        <begin position="57"/>
        <end position="227"/>
    </location>
</feature>
<reference evidence="3" key="1">
    <citation type="submission" date="2016-02" db="EMBL/GenBank/DDBJ databases">
        <title>Draft genome sequence of Microdochium bolleyi, a fungal endophyte of beachgrass.</title>
        <authorList>
            <consortium name="DOE Joint Genome Institute"/>
            <person name="David A.S."/>
            <person name="May G."/>
            <person name="Haridas S."/>
            <person name="Lim J."/>
            <person name="Wang M."/>
            <person name="Labutti K."/>
            <person name="Lipzen A."/>
            <person name="Barry K."/>
            <person name="Grigoriev I.V."/>
        </authorList>
    </citation>
    <scope>NUCLEOTIDE SEQUENCE [LARGE SCALE GENOMIC DNA]</scope>
    <source>
        <strain evidence="3">J235TASD1</strain>
    </source>
</reference>
<dbReference type="EMBL" id="KQ964249">
    <property type="protein sequence ID" value="KXJ92389.1"/>
    <property type="molecule type" value="Genomic_DNA"/>
</dbReference>
<name>A0A136J5M5_9PEZI</name>
<dbReference type="PANTHER" id="PTHR41805:SF1">
    <property type="entry name" value="RRNA-PROCESSING PROTEIN FYV7"/>
    <property type="match status" value="1"/>
</dbReference>